<dbReference type="eggNOG" id="COG2202">
    <property type="taxonomic scope" value="Bacteria"/>
</dbReference>
<dbReference type="EMBL" id="ATHI01000027">
    <property type="protein sequence ID" value="EPR32318.1"/>
    <property type="molecule type" value="Genomic_DNA"/>
</dbReference>
<evidence type="ECO:0000313" key="17">
    <source>
        <dbReference type="EMBL" id="EPR32318.1"/>
    </source>
</evidence>
<evidence type="ECO:0000256" key="13">
    <source>
        <dbReference type="SAM" id="MobiDB-lite"/>
    </source>
</evidence>
<dbReference type="SMART" id="SM00387">
    <property type="entry name" value="HATPase_c"/>
    <property type="match status" value="1"/>
</dbReference>
<comment type="caution">
    <text evidence="17">The sequence shown here is derived from an EMBL/GenBank/DDBJ whole genome shotgun (WGS) entry which is preliminary data.</text>
</comment>
<dbReference type="SUPFAM" id="SSF55874">
    <property type="entry name" value="ATPase domain of HSP90 chaperone/DNA topoisomerase II/histidine kinase"/>
    <property type="match status" value="1"/>
</dbReference>
<keyword evidence="9" id="KW-0067">ATP-binding</keyword>
<evidence type="ECO:0000256" key="2">
    <source>
        <dbReference type="ARBA" id="ARBA00004141"/>
    </source>
</evidence>
<evidence type="ECO:0000313" key="18">
    <source>
        <dbReference type="Proteomes" id="UP000014975"/>
    </source>
</evidence>
<name>S7UJ55_9BACT</name>
<evidence type="ECO:0000256" key="12">
    <source>
        <dbReference type="ARBA" id="ARBA00023136"/>
    </source>
</evidence>
<evidence type="ECO:0000256" key="1">
    <source>
        <dbReference type="ARBA" id="ARBA00000085"/>
    </source>
</evidence>
<dbReference type="PATRIC" id="fig|1121439.3.peg.2026"/>
<evidence type="ECO:0000259" key="16">
    <source>
        <dbReference type="PROSITE" id="PS50113"/>
    </source>
</evidence>
<reference evidence="17 18" key="1">
    <citation type="journal article" date="2013" name="Genome Announc.">
        <title>Draft genome sequences for three mercury-methylating, sulfate-reducing bacteria.</title>
        <authorList>
            <person name="Brown S.D."/>
            <person name="Hurt R.A.Jr."/>
            <person name="Gilmour C.C."/>
            <person name="Elias D.A."/>
        </authorList>
    </citation>
    <scope>NUCLEOTIDE SEQUENCE [LARGE SCALE GENOMIC DNA]</scope>
    <source>
        <strain evidence="17 18">DSM 16529</strain>
    </source>
</reference>
<keyword evidence="11" id="KW-0902">Two-component regulatory system</keyword>
<evidence type="ECO:0000259" key="14">
    <source>
        <dbReference type="PROSITE" id="PS50109"/>
    </source>
</evidence>
<keyword evidence="4" id="KW-0597">Phosphoprotein</keyword>
<dbReference type="SUPFAM" id="SSF47384">
    <property type="entry name" value="Homodimeric domain of signal transducing histidine kinase"/>
    <property type="match status" value="1"/>
</dbReference>
<dbReference type="InterPro" id="IPR000014">
    <property type="entry name" value="PAS"/>
</dbReference>
<keyword evidence="18" id="KW-1185">Reference proteome</keyword>
<dbReference type="PRINTS" id="PR00344">
    <property type="entry name" value="BCTRLSENSOR"/>
</dbReference>
<dbReference type="Gene3D" id="3.30.565.10">
    <property type="entry name" value="Histidine kinase-like ATPase, C-terminal domain"/>
    <property type="match status" value="1"/>
</dbReference>
<keyword evidence="5" id="KW-0808">Transferase</keyword>
<dbReference type="CDD" id="cd00130">
    <property type="entry name" value="PAS"/>
    <property type="match status" value="2"/>
</dbReference>
<dbReference type="GO" id="GO:0000156">
    <property type="term" value="F:phosphorelay response regulator activity"/>
    <property type="evidence" value="ECO:0007669"/>
    <property type="project" value="TreeGrafter"/>
</dbReference>
<evidence type="ECO:0000256" key="11">
    <source>
        <dbReference type="ARBA" id="ARBA00023012"/>
    </source>
</evidence>
<keyword evidence="8 17" id="KW-0418">Kinase</keyword>
<evidence type="ECO:0000256" key="10">
    <source>
        <dbReference type="ARBA" id="ARBA00022989"/>
    </source>
</evidence>
<dbReference type="eggNOG" id="COG3829">
    <property type="taxonomic scope" value="Bacteria"/>
</dbReference>
<dbReference type="SMART" id="SM00091">
    <property type="entry name" value="PAS"/>
    <property type="match status" value="2"/>
</dbReference>
<dbReference type="InterPro" id="IPR050351">
    <property type="entry name" value="BphY/WalK/GraS-like"/>
</dbReference>
<accession>S7UJ55</accession>
<dbReference type="Proteomes" id="UP000014975">
    <property type="component" value="Unassembled WGS sequence"/>
</dbReference>
<dbReference type="InterPro" id="IPR003594">
    <property type="entry name" value="HATPase_dom"/>
</dbReference>
<dbReference type="InterPro" id="IPR036890">
    <property type="entry name" value="HATPase_C_sf"/>
</dbReference>
<dbReference type="Pfam" id="PF02518">
    <property type="entry name" value="HATPase_c"/>
    <property type="match status" value="1"/>
</dbReference>
<dbReference type="Gene3D" id="1.10.287.130">
    <property type="match status" value="1"/>
</dbReference>
<evidence type="ECO:0000256" key="9">
    <source>
        <dbReference type="ARBA" id="ARBA00022840"/>
    </source>
</evidence>
<proteinExistence type="predicted"/>
<dbReference type="GO" id="GO:0016020">
    <property type="term" value="C:membrane"/>
    <property type="evidence" value="ECO:0007669"/>
    <property type="project" value="UniProtKB-SubCell"/>
</dbReference>
<keyword evidence="10" id="KW-1133">Transmembrane helix</keyword>
<feature type="compositionally biased region" description="Basic residues" evidence="13">
    <location>
        <begin position="1"/>
        <end position="26"/>
    </location>
</feature>
<dbReference type="SUPFAM" id="SSF55785">
    <property type="entry name" value="PYP-like sensor domain (PAS domain)"/>
    <property type="match status" value="2"/>
</dbReference>
<dbReference type="SMART" id="SM00388">
    <property type="entry name" value="HisKA"/>
    <property type="match status" value="1"/>
</dbReference>
<keyword evidence="6" id="KW-0812">Transmembrane</keyword>
<evidence type="ECO:0000256" key="4">
    <source>
        <dbReference type="ARBA" id="ARBA00022553"/>
    </source>
</evidence>
<dbReference type="InterPro" id="IPR000700">
    <property type="entry name" value="PAS-assoc_C"/>
</dbReference>
<evidence type="ECO:0000256" key="5">
    <source>
        <dbReference type="ARBA" id="ARBA00022679"/>
    </source>
</evidence>
<dbReference type="OrthoDB" id="9787818at2"/>
<feature type="region of interest" description="Disordered" evidence="13">
    <location>
        <begin position="1"/>
        <end position="44"/>
    </location>
</feature>
<dbReference type="STRING" id="1121439.dsat_0670"/>
<comment type="catalytic activity">
    <reaction evidence="1">
        <text>ATP + protein L-histidine = ADP + protein N-phospho-L-histidine.</text>
        <dbReference type="EC" id="2.7.13.3"/>
    </reaction>
</comment>
<dbReference type="PANTHER" id="PTHR42878">
    <property type="entry name" value="TWO-COMPONENT HISTIDINE KINASE"/>
    <property type="match status" value="1"/>
</dbReference>
<feature type="domain" description="PAC" evidence="16">
    <location>
        <begin position="120"/>
        <end position="170"/>
    </location>
</feature>
<dbReference type="RefSeq" id="WP_020887367.1">
    <property type="nucleotide sequence ID" value="NZ_ATHI01000027.1"/>
</dbReference>
<comment type="subcellular location">
    <subcellularLocation>
        <location evidence="2">Membrane</location>
        <topology evidence="2">Multi-pass membrane protein</topology>
    </subcellularLocation>
</comment>
<dbReference type="InterPro" id="IPR004358">
    <property type="entry name" value="Sig_transdc_His_kin-like_C"/>
</dbReference>
<organism evidence="17 18">
    <name type="scientific">Alkalidesulfovibrio alkalitolerans DSM 16529</name>
    <dbReference type="NCBI Taxonomy" id="1121439"/>
    <lineage>
        <taxon>Bacteria</taxon>
        <taxon>Pseudomonadati</taxon>
        <taxon>Thermodesulfobacteriota</taxon>
        <taxon>Desulfovibrionia</taxon>
        <taxon>Desulfovibrionales</taxon>
        <taxon>Desulfovibrionaceae</taxon>
        <taxon>Alkalidesulfovibrio</taxon>
    </lineage>
</organism>
<evidence type="ECO:0000256" key="6">
    <source>
        <dbReference type="ARBA" id="ARBA00022692"/>
    </source>
</evidence>
<dbReference type="Pfam" id="PF08448">
    <property type="entry name" value="PAS_4"/>
    <property type="match status" value="1"/>
</dbReference>
<gene>
    <name evidence="17" type="ORF">dsat_0670</name>
</gene>
<dbReference type="eggNOG" id="COG2205">
    <property type="taxonomic scope" value="Bacteria"/>
</dbReference>
<dbReference type="InterPro" id="IPR013656">
    <property type="entry name" value="PAS_4"/>
</dbReference>
<dbReference type="InterPro" id="IPR035965">
    <property type="entry name" value="PAS-like_dom_sf"/>
</dbReference>
<dbReference type="InterPro" id="IPR005467">
    <property type="entry name" value="His_kinase_dom"/>
</dbReference>
<keyword evidence="12" id="KW-0472">Membrane</keyword>
<dbReference type="PANTHER" id="PTHR42878:SF7">
    <property type="entry name" value="SENSOR HISTIDINE KINASE GLRK"/>
    <property type="match status" value="1"/>
</dbReference>
<sequence length="512" mass="56733">MPLHGKFRKTKGVKRPRRLPGRRAARYRPTVRDRDTARSGPAPLPGDLDRLTSLILSNMRNVVVFCLTPDLRIAWASPSLEFYSGQSCEKAVGRFCHDVLHERETSCPGCPAREAIRTGHTRESEMRTPDGRTWRLTSNPVTDAGGRVSAVVHVATDVSQLALAKEELRQSEERLRLLVDNMPVLVHAHDENLNYIYWNKEAERVTGWSAEQIVGNPDAARMLHPDARVREDVIRAAHRSGNYLNMEAEIACADGSTRIISWSNVSATTPILGWSIWEVGVDVTEKRRAEALRERVERIMRHDVRRPLCQAVEMATLLRDMGGLSPEQMELVRDLEQSGRAGLALIDATLKLERLETGCGLSEALRVDLRNLTRRGMERARTWEAANGVRLLLDESCPDVAPLEVLGEPVLLGSMFENILLNAVQASPKGAPVQVEIGQDNGQVRIEVRNKGVIPLAIRPRFFEKYATWGKAGGTGLGAYAARLVARAHGGEITAESRHGGTSVVIRLPLAP</sequence>
<evidence type="ECO:0000256" key="8">
    <source>
        <dbReference type="ARBA" id="ARBA00022777"/>
    </source>
</evidence>
<dbReference type="AlphaFoldDB" id="S7UJ55"/>
<evidence type="ECO:0000256" key="7">
    <source>
        <dbReference type="ARBA" id="ARBA00022741"/>
    </source>
</evidence>
<keyword evidence="7" id="KW-0547">Nucleotide-binding</keyword>
<dbReference type="GO" id="GO:0005524">
    <property type="term" value="F:ATP binding"/>
    <property type="evidence" value="ECO:0007669"/>
    <property type="project" value="UniProtKB-KW"/>
</dbReference>
<dbReference type="CDD" id="cd00075">
    <property type="entry name" value="HATPase"/>
    <property type="match status" value="1"/>
</dbReference>
<dbReference type="GO" id="GO:0030295">
    <property type="term" value="F:protein kinase activator activity"/>
    <property type="evidence" value="ECO:0007669"/>
    <property type="project" value="TreeGrafter"/>
</dbReference>
<feature type="domain" description="Histidine kinase" evidence="14">
    <location>
        <begin position="299"/>
        <end position="512"/>
    </location>
</feature>
<dbReference type="PROSITE" id="PS50109">
    <property type="entry name" value="HIS_KIN"/>
    <property type="match status" value="1"/>
</dbReference>
<dbReference type="GO" id="GO:0000155">
    <property type="term" value="F:phosphorelay sensor kinase activity"/>
    <property type="evidence" value="ECO:0007669"/>
    <property type="project" value="InterPro"/>
</dbReference>
<dbReference type="InterPro" id="IPR013767">
    <property type="entry name" value="PAS_fold"/>
</dbReference>
<dbReference type="PROSITE" id="PS50112">
    <property type="entry name" value="PAS"/>
    <property type="match status" value="1"/>
</dbReference>
<feature type="domain" description="PAS" evidence="15">
    <location>
        <begin position="171"/>
        <end position="226"/>
    </location>
</feature>
<protein>
    <recommendedName>
        <fullName evidence="3">histidine kinase</fullName>
        <ecNumber evidence="3">2.7.13.3</ecNumber>
    </recommendedName>
</protein>
<evidence type="ECO:0000256" key="3">
    <source>
        <dbReference type="ARBA" id="ARBA00012438"/>
    </source>
</evidence>
<dbReference type="InterPro" id="IPR003661">
    <property type="entry name" value="HisK_dim/P_dom"/>
</dbReference>
<dbReference type="NCBIfam" id="TIGR00229">
    <property type="entry name" value="sensory_box"/>
    <property type="match status" value="1"/>
</dbReference>
<dbReference type="PROSITE" id="PS50113">
    <property type="entry name" value="PAC"/>
    <property type="match status" value="1"/>
</dbReference>
<dbReference type="Gene3D" id="3.30.450.20">
    <property type="entry name" value="PAS domain"/>
    <property type="match status" value="2"/>
</dbReference>
<dbReference type="GO" id="GO:0007234">
    <property type="term" value="P:osmosensory signaling via phosphorelay pathway"/>
    <property type="evidence" value="ECO:0007669"/>
    <property type="project" value="TreeGrafter"/>
</dbReference>
<dbReference type="GO" id="GO:0006355">
    <property type="term" value="P:regulation of DNA-templated transcription"/>
    <property type="evidence" value="ECO:0007669"/>
    <property type="project" value="InterPro"/>
</dbReference>
<dbReference type="EC" id="2.7.13.3" evidence="3"/>
<dbReference type="Pfam" id="PF00989">
    <property type="entry name" value="PAS"/>
    <property type="match status" value="1"/>
</dbReference>
<dbReference type="InterPro" id="IPR036097">
    <property type="entry name" value="HisK_dim/P_sf"/>
</dbReference>
<evidence type="ECO:0000259" key="15">
    <source>
        <dbReference type="PROSITE" id="PS50112"/>
    </source>
</evidence>